<feature type="transmembrane region" description="Helical" evidence="1">
    <location>
        <begin position="6"/>
        <end position="23"/>
    </location>
</feature>
<gene>
    <name evidence="2" type="ORF">METZ01_LOCUS16616</name>
</gene>
<keyword evidence="1" id="KW-1133">Transmembrane helix</keyword>
<keyword evidence="1" id="KW-0472">Membrane</keyword>
<sequence length="119" mass="12891">VTKYAFTGLVGVALITLVFMPFLDSAGRRGLVIAAFIALPIQIVAFAAMLSFRSNWNRFLAVWVGGTLLRMVAIGLAAFVAIRLDLEGLAPMLLALAGFFFGLLLIEPIYLRSENAETL</sequence>
<feature type="transmembrane region" description="Helical" evidence="1">
    <location>
        <begin position="30"/>
        <end position="52"/>
    </location>
</feature>
<keyword evidence="1" id="KW-0812">Transmembrane</keyword>
<dbReference type="AlphaFoldDB" id="A0A381P9W5"/>
<feature type="non-terminal residue" evidence="2">
    <location>
        <position position="1"/>
    </location>
</feature>
<feature type="transmembrane region" description="Helical" evidence="1">
    <location>
        <begin position="89"/>
        <end position="111"/>
    </location>
</feature>
<evidence type="ECO:0008006" key="3">
    <source>
        <dbReference type="Google" id="ProtNLM"/>
    </source>
</evidence>
<accession>A0A381P9W5</accession>
<organism evidence="2">
    <name type="scientific">marine metagenome</name>
    <dbReference type="NCBI Taxonomy" id="408172"/>
    <lineage>
        <taxon>unclassified sequences</taxon>
        <taxon>metagenomes</taxon>
        <taxon>ecological metagenomes</taxon>
    </lineage>
</organism>
<protein>
    <recommendedName>
        <fullName evidence="3">Major facilitator superfamily (MFS) profile domain-containing protein</fullName>
    </recommendedName>
</protein>
<evidence type="ECO:0000256" key="1">
    <source>
        <dbReference type="SAM" id="Phobius"/>
    </source>
</evidence>
<proteinExistence type="predicted"/>
<name>A0A381P9W5_9ZZZZ</name>
<dbReference type="EMBL" id="UINC01000924">
    <property type="protein sequence ID" value="SUZ63762.1"/>
    <property type="molecule type" value="Genomic_DNA"/>
</dbReference>
<feature type="transmembrane region" description="Helical" evidence="1">
    <location>
        <begin position="58"/>
        <end position="82"/>
    </location>
</feature>
<evidence type="ECO:0000313" key="2">
    <source>
        <dbReference type="EMBL" id="SUZ63762.1"/>
    </source>
</evidence>
<reference evidence="2" key="1">
    <citation type="submission" date="2018-05" db="EMBL/GenBank/DDBJ databases">
        <authorList>
            <person name="Lanie J.A."/>
            <person name="Ng W.-L."/>
            <person name="Kazmierczak K.M."/>
            <person name="Andrzejewski T.M."/>
            <person name="Davidsen T.M."/>
            <person name="Wayne K.J."/>
            <person name="Tettelin H."/>
            <person name="Glass J.I."/>
            <person name="Rusch D."/>
            <person name="Podicherti R."/>
            <person name="Tsui H.-C.T."/>
            <person name="Winkler M.E."/>
        </authorList>
    </citation>
    <scope>NUCLEOTIDE SEQUENCE</scope>
</reference>